<evidence type="ECO:0000256" key="1">
    <source>
        <dbReference type="SAM" id="SignalP"/>
    </source>
</evidence>
<keyword evidence="3" id="KW-1185">Reference proteome</keyword>
<evidence type="ECO:0000313" key="2">
    <source>
        <dbReference type="EMBL" id="KAK4240187.1"/>
    </source>
</evidence>
<dbReference type="AlphaFoldDB" id="A0AAN7CFL0"/>
<accession>A0AAN7CFL0</accession>
<feature type="signal peptide" evidence="1">
    <location>
        <begin position="1"/>
        <end position="23"/>
    </location>
</feature>
<comment type="caution">
    <text evidence="2">The sequence shown here is derived from an EMBL/GenBank/DDBJ whole genome shotgun (WGS) entry which is preliminary data.</text>
</comment>
<dbReference type="GO" id="GO:0008237">
    <property type="term" value="F:metallopeptidase activity"/>
    <property type="evidence" value="ECO:0007669"/>
    <property type="project" value="InterPro"/>
</dbReference>
<gene>
    <name evidence="2" type="ORF">C8A03DRAFT_31755</name>
</gene>
<dbReference type="SUPFAM" id="SSF55486">
    <property type="entry name" value="Metalloproteases ('zincins'), catalytic domain"/>
    <property type="match status" value="1"/>
</dbReference>
<reference evidence="2" key="1">
    <citation type="journal article" date="2023" name="Mol. Phylogenet. Evol.">
        <title>Genome-scale phylogeny and comparative genomics of the fungal order Sordariales.</title>
        <authorList>
            <person name="Hensen N."/>
            <person name="Bonometti L."/>
            <person name="Westerberg I."/>
            <person name="Brannstrom I.O."/>
            <person name="Guillou S."/>
            <person name="Cros-Aarteil S."/>
            <person name="Calhoun S."/>
            <person name="Haridas S."/>
            <person name="Kuo A."/>
            <person name="Mondo S."/>
            <person name="Pangilinan J."/>
            <person name="Riley R."/>
            <person name="LaButti K."/>
            <person name="Andreopoulos B."/>
            <person name="Lipzen A."/>
            <person name="Chen C."/>
            <person name="Yan M."/>
            <person name="Daum C."/>
            <person name="Ng V."/>
            <person name="Clum A."/>
            <person name="Steindorff A."/>
            <person name="Ohm R.A."/>
            <person name="Martin F."/>
            <person name="Silar P."/>
            <person name="Natvig D.O."/>
            <person name="Lalanne C."/>
            <person name="Gautier V."/>
            <person name="Ament-Velasquez S.L."/>
            <person name="Kruys A."/>
            <person name="Hutchinson M.I."/>
            <person name="Powell A.J."/>
            <person name="Barry K."/>
            <person name="Miller A.N."/>
            <person name="Grigoriev I.V."/>
            <person name="Debuchy R."/>
            <person name="Gladieux P."/>
            <person name="Hiltunen Thoren M."/>
            <person name="Johannesson H."/>
        </authorList>
    </citation>
    <scope>NUCLEOTIDE SEQUENCE</scope>
    <source>
        <strain evidence="2">CBS 532.94</strain>
    </source>
</reference>
<feature type="non-terminal residue" evidence="2">
    <location>
        <position position="316"/>
    </location>
</feature>
<feature type="chain" id="PRO_5042885004" evidence="1">
    <location>
        <begin position="24"/>
        <end position="316"/>
    </location>
</feature>
<dbReference type="Proteomes" id="UP001303760">
    <property type="component" value="Unassembled WGS sequence"/>
</dbReference>
<sequence length="316" mass="34913">MKTLFPSLKALVAAAVMVMQCHAAITWTPHVCGGKSFAGVDADQMWDNARLMARRAIEKINEAKTADSINPLSSESCAANNCKWLWGTKPDLRHRINDEDKQKLDGVTENLSRVFNLLSTNAGHFFCDDDVFQWGPIDVYATGAWQYRLPDAPGSVIIVQKYAGATNPPRLCAVDSSGITLGQTLRGYMPVLNAQGEVIDRVDVNVIVFCMRNHLARLKGVLGLNYKPSDGLFPDPDKYSSGAGTILHEMFHLLGLDFADKESEYFSGPAYGYARVVKLAEKDQEDAFKNPDNYRVFAEMSMADPSTRWAATKPLP</sequence>
<evidence type="ECO:0000313" key="3">
    <source>
        <dbReference type="Proteomes" id="UP001303760"/>
    </source>
</evidence>
<reference evidence="2" key="2">
    <citation type="submission" date="2023-05" db="EMBL/GenBank/DDBJ databases">
        <authorList>
            <consortium name="Lawrence Berkeley National Laboratory"/>
            <person name="Steindorff A."/>
            <person name="Hensen N."/>
            <person name="Bonometti L."/>
            <person name="Westerberg I."/>
            <person name="Brannstrom I.O."/>
            <person name="Guillou S."/>
            <person name="Cros-Aarteil S."/>
            <person name="Calhoun S."/>
            <person name="Haridas S."/>
            <person name="Kuo A."/>
            <person name="Mondo S."/>
            <person name="Pangilinan J."/>
            <person name="Riley R."/>
            <person name="Labutti K."/>
            <person name="Andreopoulos B."/>
            <person name="Lipzen A."/>
            <person name="Chen C."/>
            <person name="Yanf M."/>
            <person name="Daum C."/>
            <person name="Ng V."/>
            <person name="Clum A."/>
            <person name="Ohm R."/>
            <person name="Martin F."/>
            <person name="Silar P."/>
            <person name="Natvig D."/>
            <person name="Lalanne C."/>
            <person name="Gautier V."/>
            <person name="Ament-Velasquez S.L."/>
            <person name="Kruys A."/>
            <person name="Hutchinson M.I."/>
            <person name="Powell A.J."/>
            <person name="Barry K."/>
            <person name="Miller A.N."/>
            <person name="Grigoriev I.V."/>
            <person name="Debuchy R."/>
            <person name="Gladieux P."/>
            <person name="Thoren M.H."/>
            <person name="Johannesson H."/>
        </authorList>
    </citation>
    <scope>NUCLEOTIDE SEQUENCE</scope>
    <source>
        <strain evidence="2">CBS 532.94</strain>
    </source>
</reference>
<dbReference type="EMBL" id="MU860046">
    <property type="protein sequence ID" value="KAK4240187.1"/>
    <property type="molecule type" value="Genomic_DNA"/>
</dbReference>
<dbReference type="Gene3D" id="3.40.390.10">
    <property type="entry name" value="Collagenase (Catalytic Domain)"/>
    <property type="match status" value="1"/>
</dbReference>
<keyword evidence="1" id="KW-0732">Signal</keyword>
<proteinExistence type="predicted"/>
<dbReference type="InterPro" id="IPR024079">
    <property type="entry name" value="MetalloPept_cat_dom_sf"/>
</dbReference>
<organism evidence="2 3">
    <name type="scientific">Achaetomium macrosporum</name>
    <dbReference type="NCBI Taxonomy" id="79813"/>
    <lineage>
        <taxon>Eukaryota</taxon>
        <taxon>Fungi</taxon>
        <taxon>Dikarya</taxon>
        <taxon>Ascomycota</taxon>
        <taxon>Pezizomycotina</taxon>
        <taxon>Sordariomycetes</taxon>
        <taxon>Sordariomycetidae</taxon>
        <taxon>Sordariales</taxon>
        <taxon>Chaetomiaceae</taxon>
        <taxon>Achaetomium</taxon>
    </lineage>
</organism>
<protein>
    <submittedName>
        <fullName evidence="2">Uncharacterized protein</fullName>
    </submittedName>
</protein>
<name>A0AAN7CFL0_9PEZI</name>